<dbReference type="eggNOG" id="ENOG5032NTS">
    <property type="taxonomic scope" value="Bacteria"/>
</dbReference>
<dbReference type="AlphaFoldDB" id="Q07KE8"/>
<dbReference type="EMBL" id="CP000463">
    <property type="protein sequence ID" value="ABJ07586.1"/>
    <property type="molecule type" value="Genomic_DNA"/>
</dbReference>
<name>Q07KE8_RHOP5</name>
<evidence type="ECO:0000256" key="1">
    <source>
        <dbReference type="SAM" id="MobiDB-lite"/>
    </source>
</evidence>
<protein>
    <submittedName>
        <fullName evidence="2">Uncharacterized protein</fullName>
    </submittedName>
</protein>
<reference evidence="2" key="1">
    <citation type="submission" date="2006-09" db="EMBL/GenBank/DDBJ databases">
        <title>Complete sequence of Rhodopseudomonas palustris BisA53.</title>
        <authorList>
            <consortium name="US DOE Joint Genome Institute"/>
            <person name="Copeland A."/>
            <person name="Lucas S."/>
            <person name="Lapidus A."/>
            <person name="Barry K."/>
            <person name="Detter J.C."/>
            <person name="Glavina del Rio T."/>
            <person name="Hammon N."/>
            <person name="Israni S."/>
            <person name="Dalin E."/>
            <person name="Tice H."/>
            <person name="Pitluck S."/>
            <person name="Chain P."/>
            <person name="Malfatti S."/>
            <person name="Shin M."/>
            <person name="Vergez L."/>
            <person name="Schmutz J."/>
            <person name="Larimer F."/>
            <person name="Land M."/>
            <person name="Hauser L."/>
            <person name="Pelletier D.A."/>
            <person name="Kyrpides N."/>
            <person name="Kim E."/>
            <person name="Harwood C.S."/>
            <person name="Oda Y."/>
            <person name="Richardson P."/>
        </authorList>
    </citation>
    <scope>NUCLEOTIDE SEQUENCE [LARGE SCALE GENOMIC DNA]</scope>
    <source>
        <strain evidence="2">BisA53</strain>
    </source>
</reference>
<dbReference type="HOGENOM" id="CLU_1925963_0_0_5"/>
<proteinExistence type="predicted"/>
<feature type="region of interest" description="Disordered" evidence="1">
    <location>
        <begin position="46"/>
        <end position="77"/>
    </location>
</feature>
<feature type="compositionally biased region" description="Polar residues" evidence="1">
    <location>
        <begin position="52"/>
        <end position="64"/>
    </location>
</feature>
<evidence type="ECO:0000313" key="2">
    <source>
        <dbReference type="EMBL" id="ABJ07586.1"/>
    </source>
</evidence>
<sequence length="131" mass="14448">MVGSAECRSWPAWPGFTCIRVDQMVMPQARGGQPVDAVKVENEALPLDAPETGQSNSPFASSERSGLDGAAEYERKIQTPAEREAKKALRKVEAERAMLDHAKAQTAFDENRERLKAERLLRETLLKVGPA</sequence>
<dbReference type="KEGG" id="rpe:RPE_3656"/>
<gene>
    <name evidence="2" type="ordered locus">RPE_3656</name>
</gene>
<organism evidence="2">
    <name type="scientific">Rhodopseudomonas palustris (strain BisA53)</name>
    <dbReference type="NCBI Taxonomy" id="316055"/>
    <lineage>
        <taxon>Bacteria</taxon>
        <taxon>Pseudomonadati</taxon>
        <taxon>Pseudomonadota</taxon>
        <taxon>Alphaproteobacteria</taxon>
        <taxon>Hyphomicrobiales</taxon>
        <taxon>Nitrobacteraceae</taxon>
        <taxon>Rhodopseudomonas</taxon>
    </lineage>
</organism>
<accession>Q07KE8</accession>